<gene>
    <name evidence="3" type="primary">yvoD</name>
    <name evidence="3" type="ORF">skT53_29140</name>
</gene>
<dbReference type="RefSeq" id="WP_200758443.1">
    <property type="nucleotide sequence ID" value="NZ_AP023366.1"/>
</dbReference>
<dbReference type="InterPro" id="IPR011642">
    <property type="entry name" value="Gate_dom"/>
</dbReference>
<organism evidence="3 4">
    <name type="scientific">Effusibacillus dendaii</name>
    <dbReference type="NCBI Taxonomy" id="2743772"/>
    <lineage>
        <taxon>Bacteria</taxon>
        <taxon>Bacillati</taxon>
        <taxon>Bacillota</taxon>
        <taxon>Bacilli</taxon>
        <taxon>Bacillales</taxon>
        <taxon>Alicyclobacillaceae</taxon>
        <taxon>Effusibacillus</taxon>
    </lineage>
</organism>
<evidence type="ECO:0000259" key="2">
    <source>
        <dbReference type="Pfam" id="PF07670"/>
    </source>
</evidence>
<dbReference type="KEGG" id="eff:skT53_29140"/>
<protein>
    <submittedName>
        <fullName evidence="3">Putative membrane protein YvoD</fullName>
    </submittedName>
</protein>
<keyword evidence="1" id="KW-1133">Transmembrane helix</keyword>
<keyword evidence="1" id="KW-0472">Membrane</keyword>
<feature type="domain" description="Nucleoside transporter/FeoB GTPase Gate" evidence="2">
    <location>
        <begin position="20"/>
        <end position="104"/>
    </location>
</feature>
<keyword evidence="4" id="KW-1185">Reference proteome</keyword>
<evidence type="ECO:0000313" key="4">
    <source>
        <dbReference type="Proteomes" id="UP000593802"/>
    </source>
</evidence>
<feature type="transmembrane region" description="Helical" evidence="1">
    <location>
        <begin position="181"/>
        <end position="201"/>
    </location>
</feature>
<feature type="transmembrane region" description="Helical" evidence="1">
    <location>
        <begin position="221"/>
        <end position="242"/>
    </location>
</feature>
<sequence length="319" mass="34978">MQWGVWKRGLQAGLKTTWILSKIIVPVTIAVTFLKHTPVISWVVSLFAPVMNWLGLPGEAAIVLAFGYILNLYAAIGAMFVLPLSSYAIFVLAIMLSFCHNLLVETAVAKRMGLSATVVFLIRLSASFGSAVLIRLFAGSGQAAADGKIGQVPLDPYFWQMGLFQFVGELLHQAWSAVWQLAIIVIPLMLAIQILKEIHFLDRLSRIMGPVTKLLGIRMNLSIPLLAGIFFGLAYGAGVILEATQKEHFSKRELYLLVLFLVLCHAVVEDTLLFVPLGVNAWLLLGMRLLAAIGVTACLSRIWRESTLVQKQAIPNGNP</sequence>
<dbReference type="AlphaFoldDB" id="A0A7I8DG41"/>
<accession>A0A7I8DG41</accession>
<feature type="domain" description="Nucleoside transporter/FeoB GTPase Gate" evidence="2">
    <location>
        <begin position="178"/>
        <end position="266"/>
    </location>
</feature>
<keyword evidence="1" id="KW-0812">Transmembrane</keyword>
<feature type="transmembrane region" description="Helical" evidence="1">
    <location>
        <begin position="87"/>
        <end position="104"/>
    </location>
</feature>
<dbReference type="Pfam" id="PF07670">
    <property type="entry name" value="Gate"/>
    <property type="match status" value="2"/>
</dbReference>
<feature type="transmembrane region" description="Helical" evidence="1">
    <location>
        <begin position="281"/>
        <end position="303"/>
    </location>
</feature>
<evidence type="ECO:0000256" key="1">
    <source>
        <dbReference type="SAM" id="Phobius"/>
    </source>
</evidence>
<name>A0A7I8DG41_9BACL</name>
<evidence type="ECO:0000313" key="3">
    <source>
        <dbReference type="EMBL" id="BCJ87929.1"/>
    </source>
</evidence>
<proteinExistence type="predicted"/>
<feature type="transmembrane region" description="Helical" evidence="1">
    <location>
        <begin position="116"/>
        <end position="137"/>
    </location>
</feature>
<reference evidence="3 4" key="1">
    <citation type="submission" date="2020-08" db="EMBL/GenBank/DDBJ databases">
        <title>Complete Genome Sequence of Effusibacillus dendaii Strain skT53, Isolated from Farmland soil.</title>
        <authorList>
            <person name="Konishi T."/>
            <person name="Kawasaki H."/>
        </authorList>
    </citation>
    <scope>NUCLEOTIDE SEQUENCE [LARGE SCALE GENOMIC DNA]</scope>
    <source>
        <strain evidence="4">skT53</strain>
    </source>
</reference>
<feature type="transmembrane region" description="Helical" evidence="1">
    <location>
        <begin position="254"/>
        <end position="275"/>
    </location>
</feature>
<dbReference type="EMBL" id="AP023366">
    <property type="protein sequence ID" value="BCJ87929.1"/>
    <property type="molecule type" value="Genomic_DNA"/>
</dbReference>
<dbReference type="Proteomes" id="UP000593802">
    <property type="component" value="Chromosome"/>
</dbReference>
<feature type="transmembrane region" description="Helical" evidence="1">
    <location>
        <begin position="63"/>
        <end position="81"/>
    </location>
</feature>